<feature type="domain" description="Protein kinase" evidence="12">
    <location>
        <begin position="18"/>
        <end position="291"/>
    </location>
</feature>
<dbReference type="GO" id="GO:0004714">
    <property type="term" value="F:transmembrane receptor protein tyrosine kinase activity"/>
    <property type="evidence" value="ECO:0007669"/>
    <property type="project" value="TreeGrafter"/>
</dbReference>
<dbReference type="PROSITE" id="PS50011">
    <property type="entry name" value="PROTEIN_KINASE_DOM"/>
    <property type="match status" value="1"/>
</dbReference>
<keyword evidence="14" id="KW-1185">Reference proteome</keyword>
<dbReference type="PROSITE" id="PS00107">
    <property type="entry name" value="PROTEIN_KINASE_ATP"/>
    <property type="match status" value="1"/>
</dbReference>
<accession>A0A226EYB9</accession>
<evidence type="ECO:0000256" key="6">
    <source>
        <dbReference type="ARBA" id="ARBA00023170"/>
    </source>
</evidence>
<dbReference type="PIRSF" id="PIRSF000615">
    <property type="entry name" value="TyrPK_CSF1-R"/>
    <property type="match status" value="1"/>
</dbReference>
<evidence type="ECO:0000256" key="1">
    <source>
        <dbReference type="ARBA" id="ARBA00004162"/>
    </source>
</evidence>
<evidence type="ECO:0000259" key="12">
    <source>
        <dbReference type="PROSITE" id="PS50011"/>
    </source>
</evidence>
<keyword evidence="7" id="KW-0325">Glycoprotein</keyword>
<dbReference type="STRING" id="158441.A0A226EYB9"/>
<feature type="binding site" evidence="11">
    <location>
        <position position="53"/>
    </location>
    <ligand>
        <name>ATP</name>
        <dbReference type="ChEBI" id="CHEBI:30616"/>
    </ligand>
</feature>
<sequence>MSESSDEYGVGFISPRKITFGPKLGEGSFGEVFKGEWKRYQNGAPYYTDIAIKIVRDQTLIDNAWDEAHKMNELDHQNILMIYGVCNHPDDAAPWMIMEYMPCGDLWNYLYNRPQGCPSDWMWSIAQGIASGMDYLHNDANQIHGDLAARNCLLGHNDSVKIGDFGKFNDNYSNDYCYGAGGGGNLPFPMRWMPPENVAPAFTYPYKPKFSKAGDVWAYGVVLFEIWTRATTPYDDLTDDQVRATLAAGNNPYHFTNVLACNFIRGLMDHCWTRNVNDRTDFAEIVERFGN</sequence>
<dbReference type="InterPro" id="IPR017441">
    <property type="entry name" value="Protein_kinase_ATP_BS"/>
</dbReference>
<keyword evidence="3" id="KW-0732">Signal</keyword>
<dbReference type="Proteomes" id="UP000198287">
    <property type="component" value="Unassembled WGS sequence"/>
</dbReference>
<dbReference type="GO" id="GO:0046872">
    <property type="term" value="F:metal ion binding"/>
    <property type="evidence" value="ECO:0007669"/>
    <property type="project" value="UniProtKB-KW"/>
</dbReference>
<dbReference type="OrthoDB" id="4062651at2759"/>
<keyword evidence="9 11" id="KW-0067">ATP-binding</keyword>
<evidence type="ECO:0000256" key="11">
    <source>
        <dbReference type="PROSITE-ProRule" id="PRU10141"/>
    </source>
</evidence>
<keyword evidence="4" id="KW-1133">Transmembrane helix</keyword>
<dbReference type="PRINTS" id="PR00109">
    <property type="entry name" value="TYRKINASE"/>
</dbReference>
<feature type="binding site" evidence="10">
    <location>
        <position position="151"/>
    </location>
    <ligand>
        <name>Mg(2+)</name>
        <dbReference type="ChEBI" id="CHEBI:18420"/>
    </ligand>
</feature>
<dbReference type="GO" id="GO:0010976">
    <property type="term" value="P:positive regulation of neuron projection development"/>
    <property type="evidence" value="ECO:0007669"/>
    <property type="project" value="TreeGrafter"/>
</dbReference>
<dbReference type="GO" id="GO:0043235">
    <property type="term" value="C:receptor complex"/>
    <property type="evidence" value="ECO:0007669"/>
    <property type="project" value="TreeGrafter"/>
</dbReference>
<comment type="caution">
    <text evidence="13">The sequence shown here is derived from an EMBL/GenBank/DDBJ whole genome shotgun (WGS) entry which is preliminary data.</text>
</comment>
<dbReference type="InterPro" id="IPR011009">
    <property type="entry name" value="Kinase-like_dom_sf"/>
</dbReference>
<name>A0A226EYB9_FOLCA</name>
<keyword evidence="13" id="KW-0418">Kinase</keyword>
<dbReference type="Pfam" id="PF07714">
    <property type="entry name" value="PK_Tyr_Ser-Thr"/>
    <property type="match status" value="1"/>
</dbReference>
<evidence type="ECO:0000256" key="10">
    <source>
        <dbReference type="PIRSR" id="PIRSR000615-3"/>
    </source>
</evidence>
<dbReference type="GO" id="GO:0007169">
    <property type="term" value="P:cell surface receptor protein tyrosine kinase signaling pathway"/>
    <property type="evidence" value="ECO:0007669"/>
    <property type="project" value="TreeGrafter"/>
</dbReference>
<dbReference type="GO" id="GO:0005886">
    <property type="term" value="C:plasma membrane"/>
    <property type="evidence" value="ECO:0007669"/>
    <property type="project" value="UniProtKB-SubCell"/>
</dbReference>
<evidence type="ECO:0000256" key="3">
    <source>
        <dbReference type="ARBA" id="ARBA00022729"/>
    </source>
</evidence>
<proteinExistence type="predicted"/>
<dbReference type="AlphaFoldDB" id="A0A226EYB9"/>
<organism evidence="13 14">
    <name type="scientific">Folsomia candida</name>
    <name type="common">Springtail</name>
    <dbReference type="NCBI Taxonomy" id="158441"/>
    <lineage>
        <taxon>Eukaryota</taxon>
        <taxon>Metazoa</taxon>
        <taxon>Ecdysozoa</taxon>
        <taxon>Arthropoda</taxon>
        <taxon>Hexapoda</taxon>
        <taxon>Collembola</taxon>
        <taxon>Entomobryomorpha</taxon>
        <taxon>Isotomoidea</taxon>
        <taxon>Isotomidae</taxon>
        <taxon>Proisotominae</taxon>
        <taxon>Folsomia</taxon>
    </lineage>
</organism>
<keyword evidence="10" id="KW-0460">Magnesium</keyword>
<keyword evidence="6" id="KW-0675">Receptor</keyword>
<evidence type="ECO:0000256" key="8">
    <source>
        <dbReference type="PIRSR" id="PIRSR000615-1"/>
    </source>
</evidence>
<dbReference type="EMBL" id="LNIX01000001">
    <property type="protein sequence ID" value="OXA62519.1"/>
    <property type="molecule type" value="Genomic_DNA"/>
</dbReference>
<protein>
    <submittedName>
        <fullName evidence="13">Tyrosine-protein kinase transforming protein Abl</fullName>
    </submittedName>
</protein>
<keyword evidence="2" id="KW-0812">Transmembrane</keyword>
<feature type="binding site" evidence="10">
    <location>
        <position position="164"/>
    </location>
    <ligand>
        <name>Mg(2+)</name>
        <dbReference type="ChEBI" id="CHEBI:18420"/>
    </ligand>
</feature>
<gene>
    <name evidence="13" type="ORF">Fcan01_00546</name>
</gene>
<dbReference type="InterPro" id="IPR000719">
    <property type="entry name" value="Prot_kinase_dom"/>
</dbReference>
<evidence type="ECO:0000256" key="4">
    <source>
        <dbReference type="ARBA" id="ARBA00022989"/>
    </source>
</evidence>
<keyword evidence="9 11" id="KW-0547">Nucleotide-binding</keyword>
<dbReference type="PANTHER" id="PTHR24416:SF349">
    <property type="entry name" value="TYROSINE-PROTEIN KINASE RYK"/>
    <property type="match status" value="1"/>
</dbReference>
<dbReference type="Gene3D" id="1.10.510.10">
    <property type="entry name" value="Transferase(Phosphotransferase) domain 1"/>
    <property type="match status" value="1"/>
</dbReference>
<reference evidence="13 14" key="1">
    <citation type="submission" date="2015-12" db="EMBL/GenBank/DDBJ databases">
        <title>The genome of Folsomia candida.</title>
        <authorList>
            <person name="Faddeeva A."/>
            <person name="Derks M.F."/>
            <person name="Anvar Y."/>
            <person name="Smit S."/>
            <person name="Van Straalen N."/>
            <person name="Roelofs D."/>
        </authorList>
    </citation>
    <scope>NUCLEOTIDE SEQUENCE [LARGE SCALE GENOMIC DNA]</scope>
    <source>
        <strain evidence="13 14">VU population</strain>
        <tissue evidence="13">Whole body</tissue>
    </source>
</reference>
<dbReference type="GO" id="GO:0005524">
    <property type="term" value="F:ATP binding"/>
    <property type="evidence" value="ECO:0007669"/>
    <property type="project" value="UniProtKB-UniRule"/>
</dbReference>
<keyword evidence="10" id="KW-0479">Metal-binding</keyword>
<keyword evidence="5" id="KW-0472">Membrane</keyword>
<dbReference type="InterPro" id="IPR050122">
    <property type="entry name" value="RTK"/>
</dbReference>
<dbReference type="InterPro" id="IPR001245">
    <property type="entry name" value="Ser-Thr/Tyr_kinase_cat_dom"/>
</dbReference>
<feature type="binding site" evidence="9">
    <location>
        <position position="150"/>
    </location>
    <ligand>
        <name>ATP</name>
        <dbReference type="ChEBI" id="CHEBI:30616"/>
    </ligand>
</feature>
<evidence type="ECO:0000313" key="14">
    <source>
        <dbReference type="Proteomes" id="UP000198287"/>
    </source>
</evidence>
<evidence type="ECO:0000256" key="7">
    <source>
        <dbReference type="ARBA" id="ARBA00023180"/>
    </source>
</evidence>
<dbReference type="GO" id="GO:0051897">
    <property type="term" value="P:positive regulation of phosphatidylinositol 3-kinase/protein kinase B signal transduction"/>
    <property type="evidence" value="ECO:0007669"/>
    <property type="project" value="TreeGrafter"/>
</dbReference>
<keyword evidence="13" id="KW-0808">Transferase</keyword>
<dbReference type="SUPFAM" id="SSF56112">
    <property type="entry name" value="Protein kinase-like (PK-like)"/>
    <property type="match status" value="1"/>
</dbReference>
<comment type="subcellular location">
    <subcellularLocation>
        <location evidence="1">Cell membrane</location>
        <topology evidence="1">Single-pass membrane protein</topology>
    </subcellularLocation>
</comment>
<evidence type="ECO:0000256" key="5">
    <source>
        <dbReference type="ARBA" id="ARBA00023136"/>
    </source>
</evidence>
<feature type="active site" description="Proton acceptor" evidence="8">
    <location>
        <position position="146"/>
    </location>
</feature>
<dbReference type="PANTHER" id="PTHR24416">
    <property type="entry name" value="TYROSINE-PROTEIN KINASE RECEPTOR"/>
    <property type="match status" value="1"/>
</dbReference>
<evidence type="ECO:0000256" key="2">
    <source>
        <dbReference type="ARBA" id="ARBA00022692"/>
    </source>
</evidence>
<evidence type="ECO:0000256" key="9">
    <source>
        <dbReference type="PIRSR" id="PIRSR000615-2"/>
    </source>
</evidence>
<evidence type="ECO:0000313" key="13">
    <source>
        <dbReference type="EMBL" id="OXA62519.1"/>
    </source>
</evidence>